<sequence length="47" mass="5522">MKILSDIDMRFTKIHEALYVVTLEGTDYLVAEEDIFTFAWNLKQQGK</sequence>
<comment type="caution">
    <text evidence="1">The sequence shown here is derived from an EMBL/GenBank/DDBJ whole genome shotgun (WGS) entry which is preliminary data.</text>
</comment>
<protein>
    <submittedName>
        <fullName evidence="1">Uncharacterized protein</fullName>
    </submittedName>
</protein>
<dbReference type="HOGENOM" id="CLU_3171424_0_0_6"/>
<proteinExistence type="predicted"/>
<accession>Q1Z7I6</accession>
<evidence type="ECO:0000313" key="2">
    <source>
        <dbReference type="Proteomes" id="UP000003789"/>
    </source>
</evidence>
<evidence type="ECO:0000313" key="1">
    <source>
        <dbReference type="EMBL" id="EAS44473.1"/>
    </source>
</evidence>
<reference evidence="1 2" key="1">
    <citation type="submission" date="2006-03" db="EMBL/GenBank/DDBJ databases">
        <authorList>
            <person name="Bartlett D.H."/>
            <person name="Valle G."/>
            <person name="Lauro F.M."/>
            <person name="Vezzi A."/>
            <person name="Simonato F."/>
            <person name="Eloe E."/>
            <person name="Vitulo N."/>
            <person name="Stratton T.K."/>
            <person name="D'angelo M."/>
            <person name="Ferriera S."/>
            <person name="Johnson J."/>
            <person name="Kravitz S."/>
            <person name="Beeson K."/>
            <person name="Sutton G."/>
            <person name="Rogers Y."/>
            <person name="Friedman R."/>
            <person name="Frazier M."/>
            <person name="Venter J.C."/>
        </authorList>
    </citation>
    <scope>NUCLEOTIDE SEQUENCE [LARGE SCALE GENOMIC DNA]</scope>
    <source>
        <strain evidence="1 2">3TCK</strain>
    </source>
</reference>
<dbReference type="EMBL" id="AAPH01000004">
    <property type="protein sequence ID" value="EAS44473.1"/>
    <property type="molecule type" value="Genomic_DNA"/>
</dbReference>
<name>Q1Z7I6_9GAMM</name>
<gene>
    <name evidence="1" type="ORF">P3TCK_14990</name>
</gene>
<dbReference type="AlphaFoldDB" id="Q1Z7I6"/>
<organism evidence="1 2">
    <name type="scientific">Photobacterium profundum 3TCK</name>
    <dbReference type="NCBI Taxonomy" id="314280"/>
    <lineage>
        <taxon>Bacteria</taxon>
        <taxon>Pseudomonadati</taxon>
        <taxon>Pseudomonadota</taxon>
        <taxon>Gammaproteobacteria</taxon>
        <taxon>Vibrionales</taxon>
        <taxon>Vibrionaceae</taxon>
        <taxon>Photobacterium</taxon>
    </lineage>
</organism>
<dbReference type="Proteomes" id="UP000003789">
    <property type="component" value="Unassembled WGS sequence"/>
</dbReference>